<keyword evidence="2" id="KW-1185">Reference proteome</keyword>
<feature type="non-terminal residue" evidence="1">
    <location>
        <position position="1"/>
    </location>
</feature>
<organism evidence="1 2">
    <name type="scientific">Trifolium medium</name>
    <dbReference type="NCBI Taxonomy" id="97028"/>
    <lineage>
        <taxon>Eukaryota</taxon>
        <taxon>Viridiplantae</taxon>
        <taxon>Streptophyta</taxon>
        <taxon>Embryophyta</taxon>
        <taxon>Tracheophyta</taxon>
        <taxon>Spermatophyta</taxon>
        <taxon>Magnoliopsida</taxon>
        <taxon>eudicotyledons</taxon>
        <taxon>Gunneridae</taxon>
        <taxon>Pentapetalae</taxon>
        <taxon>rosids</taxon>
        <taxon>fabids</taxon>
        <taxon>Fabales</taxon>
        <taxon>Fabaceae</taxon>
        <taxon>Papilionoideae</taxon>
        <taxon>50 kb inversion clade</taxon>
        <taxon>NPAAA clade</taxon>
        <taxon>Hologalegina</taxon>
        <taxon>IRL clade</taxon>
        <taxon>Trifolieae</taxon>
        <taxon>Trifolium</taxon>
    </lineage>
</organism>
<reference evidence="1 2" key="1">
    <citation type="journal article" date="2018" name="Front. Plant Sci.">
        <title>Red Clover (Trifolium pratense) and Zigzag Clover (T. medium) - A Picture of Genomic Similarities and Differences.</title>
        <authorList>
            <person name="Dluhosova J."/>
            <person name="Istvanek J."/>
            <person name="Nedelnik J."/>
            <person name="Repkova J."/>
        </authorList>
    </citation>
    <scope>NUCLEOTIDE SEQUENCE [LARGE SCALE GENOMIC DNA]</scope>
    <source>
        <strain evidence="2">cv. 10/8</strain>
        <tissue evidence="1">Leaf</tissue>
    </source>
</reference>
<accession>A0A392U9G1</accession>
<evidence type="ECO:0000313" key="2">
    <source>
        <dbReference type="Proteomes" id="UP000265520"/>
    </source>
</evidence>
<protein>
    <submittedName>
        <fullName evidence="1">Uncharacterized protein</fullName>
    </submittedName>
</protein>
<name>A0A392U9G1_9FABA</name>
<sequence length="71" mass="7823">EEVDDSLEEEVVCGPFVESVQEGSYSSKGSGTCNLCGDPVVVGAWTWRRCILFFVGEFENHVFGSCLLMLK</sequence>
<dbReference type="EMBL" id="LXQA010756845">
    <property type="protein sequence ID" value="MCI69477.1"/>
    <property type="molecule type" value="Genomic_DNA"/>
</dbReference>
<dbReference type="AlphaFoldDB" id="A0A392U9G1"/>
<comment type="caution">
    <text evidence="1">The sequence shown here is derived from an EMBL/GenBank/DDBJ whole genome shotgun (WGS) entry which is preliminary data.</text>
</comment>
<proteinExistence type="predicted"/>
<evidence type="ECO:0000313" key="1">
    <source>
        <dbReference type="EMBL" id="MCI69477.1"/>
    </source>
</evidence>
<dbReference type="Proteomes" id="UP000265520">
    <property type="component" value="Unassembled WGS sequence"/>
</dbReference>